<dbReference type="RefSeq" id="WP_160823289.1">
    <property type="nucleotide sequence ID" value="NZ_JBHSXE010000001.1"/>
</dbReference>
<feature type="active site" description="Charge relay system" evidence="5">
    <location>
        <position position="141"/>
    </location>
</feature>
<dbReference type="PANTHER" id="PTHR43806">
    <property type="entry name" value="PEPTIDASE S8"/>
    <property type="match status" value="1"/>
</dbReference>
<feature type="compositionally biased region" description="Pro residues" evidence="7">
    <location>
        <begin position="113"/>
        <end position="124"/>
    </location>
</feature>
<feature type="active site" description="Charge relay system" evidence="5">
    <location>
        <position position="346"/>
    </location>
</feature>
<dbReference type="PRINTS" id="PR00723">
    <property type="entry name" value="SUBTILISIN"/>
</dbReference>
<dbReference type="InterPro" id="IPR000209">
    <property type="entry name" value="Peptidase_S8/S53_dom"/>
</dbReference>
<feature type="domain" description="Peptidase S8/S53" evidence="8">
    <location>
        <begin position="133"/>
        <end position="361"/>
    </location>
</feature>
<accession>A0ABW2CRC2</accession>
<evidence type="ECO:0000313" key="9">
    <source>
        <dbReference type="EMBL" id="MFC6884022.1"/>
    </source>
</evidence>
<evidence type="ECO:0000256" key="5">
    <source>
        <dbReference type="PROSITE-ProRule" id="PRU01240"/>
    </source>
</evidence>
<sequence>MFDQQARLERLLARHRDAVVVEPAAGRPALVRRDQILVAGHDAPAAEDLVRRWYDSRHDECGVTRLRLRAPAKVDVCELAARLGGDGRHRRLSVSPNHLVHGQPLWWSGPADLPRPAPPVPRPRTAPDAGRRRAVTVAVLDTGLAPHPWYEHAGWYAEQDDEAAEVLDADLDFELDAQAGHGTFVAGVVLRHAPDARLLARRVIGGDGVGDELDVIRGLAWLAARGGADVVNLSLGCHTFDDRPSPVLARAIAALGRRTAVVACAGNAGGDRPFWPAALKPVIGVAALDAAGTDRAWFSNYGWWVDACAPGVDVASSYVRFDGPRPRMNGADPDRFQGYATWSGTSFAAPAVAGRIAGVAAAEGVDAVTAADRVLDPAARPTLPDLGVIIRS</sequence>
<dbReference type="SUPFAM" id="SSF52743">
    <property type="entry name" value="Subtilisin-like"/>
    <property type="match status" value="1"/>
</dbReference>
<feature type="active site" description="Charge relay system" evidence="5">
    <location>
        <position position="181"/>
    </location>
</feature>
<keyword evidence="10" id="KW-1185">Reference proteome</keyword>
<comment type="caution">
    <text evidence="9">The sequence shown here is derived from an EMBL/GenBank/DDBJ whole genome shotgun (WGS) entry which is preliminary data.</text>
</comment>
<dbReference type="InterPro" id="IPR023828">
    <property type="entry name" value="Peptidase_S8_Ser-AS"/>
</dbReference>
<dbReference type="Proteomes" id="UP001596380">
    <property type="component" value="Unassembled WGS sequence"/>
</dbReference>
<dbReference type="Pfam" id="PF00082">
    <property type="entry name" value="Peptidase_S8"/>
    <property type="match status" value="1"/>
</dbReference>
<name>A0ABW2CRC2_9ACTN</name>
<proteinExistence type="inferred from homology"/>
<dbReference type="PROSITE" id="PS00136">
    <property type="entry name" value="SUBTILASE_ASP"/>
    <property type="match status" value="1"/>
</dbReference>
<keyword evidence="3 5" id="KW-0378">Hydrolase</keyword>
<dbReference type="InterPro" id="IPR015500">
    <property type="entry name" value="Peptidase_S8_subtilisin-rel"/>
</dbReference>
<keyword evidence="4 5" id="KW-0720">Serine protease</keyword>
<organism evidence="9 10">
    <name type="scientific">Actinomadura yumaensis</name>
    <dbReference type="NCBI Taxonomy" id="111807"/>
    <lineage>
        <taxon>Bacteria</taxon>
        <taxon>Bacillati</taxon>
        <taxon>Actinomycetota</taxon>
        <taxon>Actinomycetes</taxon>
        <taxon>Streptosporangiales</taxon>
        <taxon>Thermomonosporaceae</taxon>
        <taxon>Actinomadura</taxon>
    </lineage>
</organism>
<dbReference type="PROSITE" id="PS51892">
    <property type="entry name" value="SUBTILASE"/>
    <property type="match status" value="1"/>
</dbReference>
<evidence type="ECO:0000256" key="6">
    <source>
        <dbReference type="RuleBase" id="RU003355"/>
    </source>
</evidence>
<evidence type="ECO:0000256" key="2">
    <source>
        <dbReference type="ARBA" id="ARBA00022670"/>
    </source>
</evidence>
<evidence type="ECO:0000256" key="4">
    <source>
        <dbReference type="ARBA" id="ARBA00022825"/>
    </source>
</evidence>
<evidence type="ECO:0000256" key="7">
    <source>
        <dbReference type="SAM" id="MobiDB-lite"/>
    </source>
</evidence>
<protein>
    <submittedName>
        <fullName evidence="9">S8 family serine peptidase</fullName>
    </submittedName>
</protein>
<dbReference type="EMBL" id="JBHSXS010000023">
    <property type="protein sequence ID" value="MFC6884022.1"/>
    <property type="molecule type" value="Genomic_DNA"/>
</dbReference>
<feature type="region of interest" description="Disordered" evidence="7">
    <location>
        <begin position="110"/>
        <end position="131"/>
    </location>
</feature>
<evidence type="ECO:0000313" key="10">
    <source>
        <dbReference type="Proteomes" id="UP001596380"/>
    </source>
</evidence>
<comment type="similarity">
    <text evidence="1 5 6">Belongs to the peptidase S8 family.</text>
</comment>
<evidence type="ECO:0000256" key="3">
    <source>
        <dbReference type="ARBA" id="ARBA00022801"/>
    </source>
</evidence>
<keyword evidence="2 5" id="KW-0645">Protease</keyword>
<dbReference type="Gene3D" id="3.40.50.200">
    <property type="entry name" value="Peptidase S8/S53 domain"/>
    <property type="match status" value="1"/>
</dbReference>
<dbReference type="PANTHER" id="PTHR43806:SF11">
    <property type="entry name" value="CEREVISIN-RELATED"/>
    <property type="match status" value="1"/>
</dbReference>
<gene>
    <name evidence="9" type="ORF">ACFQKB_29980</name>
</gene>
<evidence type="ECO:0000259" key="8">
    <source>
        <dbReference type="Pfam" id="PF00082"/>
    </source>
</evidence>
<dbReference type="InterPro" id="IPR023827">
    <property type="entry name" value="Peptidase_S8_Asp-AS"/>
</dbReference>
<dbReference type="InterPro" id="IPR036852">
    <property type="entry name" value="Peptidase_S8/S53_dom_sf"/>
</dbReference>
<reference evidence="10" key="1">
    <citation type="journal article" date="2019" name="Int. J. Syst. Evol. Microbiol.">
        <title>The Global Catalogue of Microorganisms (GCM) 10K type strain sequencing project: providing services to taxonomists for standard genome sequencing and annotation.</title>
        <authorList>
            <consortium name="The Broad Institute Genomics Platform"/>
            <consortium name="The Broad Institute Genome Sequencing Center for Infectious Disease"/>
            <person name="Wu L."/>
            <person name="Ma J."/>
        </authorList>
    </citation>
    <scope>NUCLEOTIDE SEQUENCE [LARGE SCALE GENOMIC DNA]</scope>
    <source>
        <strain evidence="10">JCM 3369</strain>
    </source>
</reference>
<dbReference type="InterPro" id="IPR050131">
    <property type="entry name" value="Peptidase_S8_subtilisin-like"/>
</dbReference>
<evidence type="ECO:0000256" key="1">
    <source>
        <dbReference type="ARBA" id="ARBA00011073"/>
    </source>
</evidence>
<dbReference type="PROSITE" id="PS00138">
    <property type="entry name" value="SUBTILASE_SER"/>
    <property type="match status" value="1"/>
</dbReference>